<dbReference type="OrthoDB" id="9811701at2"/>
<feature type="transmembrane region" description="Helical" evidence="6">
    <location>
        <begin position="58"/>
        <end position="79"/>
    </location>
</feature>
<keyword evidence="5 6" id="KW-0472">Membrane</keyword>
<accession>A0A4V2V1A6</accession>
<dbReference type="PANTHER" id="PTHR30249">
    <property type="entry name" value="PUTATIVE SEROTONIN TRANSPORTER"/>
    <property type="match status" value="1"/>
</dbReference>
<keyword evidence="7" id="KW-0378">Hydrolase</keyword>
<sequence length="229" mass="24389">MNNVLIGAGGFLGTIIIYIGAKWLYGKLPNPFLLPILPVTMIIGTFLLISHIPYETYMIGGQVIDWFLGPAVVALAYPLYRHREVMKTYPLTLLAGIGSGSIVGVVTGILFVKWFGFDREMIVSMTPKNATTPVATEITAMIGGVPSLAVVFVMIAGIGGAVCGPAVMKWFKIYHFLGKGAGMGSASHAIGTSKSLENSEEEGAVSTVAMTLSAIMVSLISPFFVWLLL</sequence>
<dbReference type="Proteomes" id="UP000294650">
    <property type="component" value="Unassembled WGS sequence"/>
</dbReference>
<keyword evidence="4 6" id="KW-1133">Transmembrane helix</keyword>
<dbReference type="GO" id="GO:0005886">
    <property type="term" value="C:plasma membrane"/>
    <property type="evidence" value="ECO:0007669"/>
    <property type="project" value="UniProtKB-SubCell"/>
</dbReference>
<keyword evidence="3 6" id="KW-0812">Transmembrane</keyword>
<protein>
    <submittedName>
        <fullName evidence="7">Putative murein hydrolase (TIGR00659 family)</fullName>
    </submittedName>
</protein>
<evidence type="ECO:0000256" key="3">
    <source>
        <dbReference type="ARBA" id="ARBA00022692"/>
    </source>
</evidence>
<dbReference type="Pfam" id="PF04172">
    <property type="entry name" value="LrgB"/>
    <property type="match status" value="1"/>
</dbReference>
<dbReference type="PANTHER" id="PTHR30249:SF17">
    <property type="entry name" value="HOLIN-LIKE PROTEIN CIDB"/>
    <property type="match status" value="1"/>
</dbReference>
<dbReference type="AlphaFoldDB" id="A0A4V2V1A6"/>
<reference evidence="7 8" key="1">
    <citation type="submission" date="2019-03" db="EMBL/GenBank/DDBJ databases">
        <title>Genomic Encyclopedia of Type Strains, Phase IV (KMG-IV): sequencing the most valuable type-strain genomes for metagenomic binning, comparative biology and taxonomic classification.</title>
        <authorList>
            <person name="Goeker M."/>
        </authorList>
    </citation>
    <scope>NUCLEOTIDE SEQUENCE [LARGE SCALE GENOMIC DNA]</scope>
    <source>
        <strain evidence="7 8">DSM 25894</strain>
    </source>
</reference>
<evidence type="ECO:0000313" key="8">
    <source>
        <dbReference type="Proteomes" id="UP000294650"/>
    </source>
</evidence>
<dbReference type="InterPro" id="IPR007300">
    <property type="entry name" value="CidB/LrgB"/>
</dbReference>
<organism evidence="7 8">
    <name type="scientific">Melghiribacillus thermohalophilus</name>
    <dbReference type="NCBI Taxonomy" id="1324956"/>
    <lineage>
        <taxon>Bacteria</taxon>
        <taxon>Bacillati</taxon>
        <taxon>Bacillota</taxon>
        <taxon>Bacilli</taxon>
        <taxon>Bacillales</taxon>
        <taxon>Bacillaceae</taxon>
        <taxon>Melghiribacillus</taxon>
    </lineage>
</organism>
<feature type="transmembrane region" description="Helical" evidence="6">
    <location>
        <begin position="6"/>
        <end position="25"/>
    </location>
</feature>
<feature type="transmembrane region" description="Helical" evidence="6">
    <location>
        <begin position="91"/>
        <end position="115"/>
    </location>
</feature>
<evidence type="ECO:0000313" key="7">
    <source>
        <dbReference type="EMBL" id="TCT20512.1"/>
    </source>
</evidence>
<name>A0A4V2V1A6_9BACI</name>
<proteinExistence type="predicted"/>
<keyword evidence="2" id="KW-1003">Cell membrane</keyword>
<dbReference type="GO" id="GO:0016787">
    <property type="term" value="F:hydrolase activity"/>
    <property type="evidence" value="ECO:0007669"/>
    <property type="project" value="UniProtKB-KW"/>
</dbReference>
<feature type="transmembrane region" description="Helical" evidence="6">
    <location>
        <begin position="32"/>
        <end position="52"/>
    </location>
</feature>
<gene>
    <name evidence="7" type="ORF">EDD68_11376</name>
</gene>
<feature type="transmembrane region" description="Helical" evidence="6">
    <location>
        <begin position="148"/>
        <end position="168"/>
    </location>
</feature>
<feature type="transmembrane region" description="Helical" evidence="6">
    <location>
        <begin position="204"/>
        <end position="228"/>
    </location>
</feature>
<comment type="subcellular location">
    <subcellularLocation>
        <location evidence="1">Cell membrane</location>
        <topology evidence="1">Multi-pass membrane protein</topology>
    </subcellularLocation>
</comment>
<evidence type="ECO:0000256" key="5">
    <source>
        <dbReference type="ARBA" id="ARBA00023136"/>
    </source>
</evidence>
<comment type="caution">
    <text evidence="7">The sequence shown here is derived from an EMBL/GenBank/DDBJ whole genome shotgun (WGS) entry which is preliminary data.</text>
</comment>
<keyword evidence="8" id="KW-1185">Reference proteome</keyword>
<dbReference type="EMBL" id="SMAN01000013">
    <property type="protein sequence ID" value="TCT20512.1"/>
    <property type="molecule type" value="Genomic_DNA"/>
</dbReference>
<evidence type="ECO:0000256" key="6">
    <source>
        <dbReference type="SAM" id="Phobius"/>
    </source>
</evidence>
<dbReference type="RefSeq" id="WP_132372090.1">
    <property type="nucleotide sequence ID" value="NZ_SMAN01000013.1"/>
</dbReference>
<evidence type="ECO:0000256" key="1">
    <source>
        <dbReference type="ARBA" id="ARBA00004651"/>
    </source>
</evidence>
<evidence type="ECO:0000256" key="2">
    <source>
        <dbReference type="ARBA" id="ARBA00022475"/>
    </source>
</evidence>
<evidence type="ECO:0000256" key="4">
    <source>
        <dbReference type="ARBA" id="ARBA00022989"/>
    </source>
</evidence>